<reference evidence="4 5" key="1">
    <citation type="journal article" date="2023" name="Life. Sci Alliance">
        <title>Evolutionary insights into 3D genome organization and epigenetic landscape of Vigna mungo.</title>
        <authorList>
            <person name="Junaid A."/>
            <person name="Singh B."/>
            <person name="Bhatia S."/>
        </authorList>
    </citation>
    <scope>NUCLEOTIDE SEQUENCE [LARGE SCALE GENOMIC DNA]</scope>
    <source>
        <strain evidence="4">Urdbean</strain>
    </source>
</reference>
<sequence length="756" mass="85570">MKREKTLRKGEEAGLRLDKNTPDSPDFDSNDKVQVCDYAVVASPNTQYISAKQVFQNYTWQIIHLTRGQKTEHHKTTPPHTPEHNGIAERRNRHIAETGLSLLTHSSVPFTYWPYAMTNVAYLINCLPTPILGYKSPFSKLLNTTPNYHKLESFGCLYFPWLKPYANHKLAARSTMCVFVGYATDQNAYQCIDPSIGRIYVSRHVRFVETTFPFSTMSIQPPLPTPPPIPTGIVTRSKNNITKPIFKLNLHLTTKQPTEPSTITQVLRDPDWQAAMQTEYDALCRNHTWDLVPSSTGQNIVGCKWIFRIKRFPDGSIDRYKARLVAKGFHQRPGQDFSDTFSPVIKPVMVQVILTLAVNRGWSLRQLDINNAFLLGSLSEEVFLSQPPGFFDKAHPTHVCRLRKALYGLKQAPRAWYNELRTFLLSLGFLNSVADASLFIFRHGITTLYLLVYVDDIIFTGSSPDAISTLISRLTAKFSLKDLGNLTYFLGIEVLVSPYGLFLMQRKYVQDLLVQAVAPPLPSPTEYRQLVGSLQYLSITRPDVAFATNKLSQFMQAPTTTHWSALKRLLRYLAGTSTHGIHISASSPLVFHAYSDTNWAGDTDDYVSTTGYILYLGGTPISWSSRKQRSVARSSTESEYKAFADTAAEMLWVISLFGELGHAMNAQPVIYCDNLSATSLSANPVFHSRMKHIAFAYHFVREQVQKGTFRVSYVSTKDQHADLLTKPLPRTKFDYLMSKLHLFYRSSNLRGNVIDK</sequence>
<dbReference type="InterPro" id="IPR012337">
    <property type="entry name" value="RNaseH-like_sf"/>
</dbReference>
<dbReference type="PANTHER" id="PTHR11439:SF450">
    <property type="entry name" value="REVERSE TRANSCRIPTASE TY1_COPIA-TYPE DOMAIN-CONTAINING PROTEIN"/>
    <property type="match status" value="1"/>
</dbReference>
<accession>A0AAQ3NDS5</accession>
<evidence type="ECO:0000313" key="4">
    <source>
        <dbReference type="EMBL" id="WVZ07161.1"/>
    </source>
</evidence>
<evidence type="ECO:0000256" key="1">
    <source>
        <dbReference type="SAM" id="MobiDB-lite"/>
    </source>
</evidence>
<evidence type="ECO:0000259" key="2">
    <source>
        <dbReference type="Pfam" id="PF07727"/>
    </source>
</evidence>
<dbReference type="SUPFAM" id="SSF56672">
    <property type="entry name" value="DNA/RNA polymerases"/>
    <property type="match status" value="1"/>
</dbReference>
<dbReference type="InterPro" id="IPR013103">
    <property type="entry name" value="RVT_2"/>
</dbReference>
<feature type="domain" description="Reverse transcriptase Ty1/copia-type" evidence="2">
    <location>
        <begin position="286"/>
        <end position="513"/>
    </location>
</feature>
<feature type="region of interest" description="Disordered" evidence="1">
    <location>
        <begin position="1"/>
        <end position="29"/>
    </location>
</feature>
<feature type="domain" description="Retroviral polymerase SH3-like" evidence="3">
    <location>
        <begin position="156"/>
        <end position="216"/>
    </location>
</feature>
<dbReference type="InterPro" id="IPR043502">
    <property type="entry name" value="DNA/RNA_pol_sf"/>
</dbReference>
<dbReference type="CDD" id="cd09272">
    <property type="entry name" value="RNase_HI_RT_Ty1"/>
    <property type="match status" value="1"/>
</dbReference>
<dbReference type="Pfam" id="PF25597">
    <property type="entry name" value="SH3_retrovirus"/>
    <property type="match status" value="1"/>
</dbReference>
<feature type="compositionally biased region" description="Basic and acidic residues" evidence="1">
    <location>
        <begin position="1"/>
        <end position="21"/>
    </location>
</feature>
<gene>
    <name evidence="4" type="ORF">V8G54_020507</name>
</gene>
<dbReference type="EMBL" id="CP144695">
    <property type="protein sequence ID" value="WVZ07161.1"/>
    <property type="molecule type" value="Genomic_DNA"/>
</dbReference>
<evidence type="ECO:0000259" key="3">
    <source>
        <dbReference type="Pfam" id="PF25597"/>
    </source>
</evidence>
<dbReference type="InterPro" id="IPR057670">
    <property type="entry name" value="SH3_retrovirus"/>
</dbReference>
<dbReference type="Pfam" id="PF07727">
    <property type="entry name" value="RVT_2"/>
    <property type="match status" value="1"/>
</dbReference>
<dbReference type="Proteomes" id="UP001374535">
    <property type="component" value="Chromosome 6"/>
</dbReference>
<proteinExistence type="predicted"/>
<dbReference type="InterPro" id="IPR036397">
    <property type="entry name" value="RNaseH_sf"/>
</dbReference>
<evidence type="ECO:0000313" key="5">
    <source>
        <dbReference type="Proteomes" id="UP001374535"/>
    </source>
</evidence>
<dbReference type="SUPFAM" id="SSF53098">
    <property type="entry name" value="Ribonuclease H-like"/>
    <property type="match status" value="1"/>
</dbReference>
<evidence type="ECO:0008006" key="6">
    <source>
        <dbReference type="Google" id="ProtNLM"/>
    </source>
</evidence>
<protein>
    <recommendedName>
        <fullName evidence="6">Retrovirus-related Pol polyprotein from transposon TNT 1-94</fullName>
    </recommendedName>
</protein>
<dbReference type="Gene3D" id="3.30.420.10">
    <property type="entry name" value="Ribonuclease H-like superfamily/Ribonuclease H"/>
    <property type="match status" value="1"/>
</dbReference>
<name>A0AAQ3NDS5_VIGMU</name>
<dbReference type="PANTHER" id="PTHR11439">
    <property type="entry name" value="GAG-POL-RELATED RETROTRANSPOSON"/>
    <property type="match status" value="1"/>
</dbReference>
<dbReference type="GO" id="GO:0003676">
    <property type="term" value="F:nucleic acid binding"/>
    <property type="evidence" value="ECO:0007669"/>
    <property type="project" value="InterPro"/>
</dbReference>
<keyword evidence="5" id="KW-1185">Reference proteome</keyword>
<dbReference type="AlphaFoldDB" id="A0AAQ3NDS5"/>
<organism evidence="4 5">
    <name type="scientific">Vigna mungo</name>
    <name type="common">Black gram</name>
    <name type="synonym">Phaseolus mungo</name>
    <dbReference type="NCBI Taxonomy" id="3915"/>
    <lineage>
        <taxon>Eukaryota</taxon>
        <taxon>Viridiplantae</taxon>
        <taxon>Streptophyta</taxon>
        <taxon>Embryophyta</taxon>
        <taxon>Tracheophyta</taxon>
        <taxon>Spermatophyta</taxon>
        <taxon>Magnoliopsida</taxon>
        <taxon>eudicotyledons</taxon>
        <taxon>Gunneridae</taxon>
        <taxon>Pentapetalae</taxon>
        <taxon>rosids</taxon>
        <taxon>fabids</taxon>
        <taxon>Fabales</taxon>
        <taxon>Fabaceae</taxon>
        <taxon>Papilionoideae</taxon>
        <taxon>50 kb inversion clade</taxon>
        <taxon>NPAAA clade</taxon>
        <taxon>indigoferoid/millettioid clade</taxon>
        <taxon>Phaseoleae</taxon>
        <taxon>Vigna</taxon>
    </lineage>
</organism>